<dbReference type="EMBL" id="CP012801">
    <property type="protein sequence ID" value="ALJ61254.1"/>
    <property type="molecule type" value="Genomic_DNA"/>
</dbReference>
<reference evidence="1 3" key="1">
    <citation type="journal article" date="2015" name="Science">
        <title>Genetic determinants of in vivo fitness and diet responsiveness in multiple human gut Bacteroides.</title>
        <authorList>
            <person name="Wu M."/>
            <person name="McNulty N.P."/>
            <person name="Rodionov D.A."/>
            <person name="Khoroshkin M.S."/>
            <person name="Griffin N.W."/>
            <person name="Cheng J."/>
            <person name="Latreille P."/>
            <person name="Kerstetter R.A."/>
            <person name="Terrapon N."/>
            <person name="Henrissat B."/>
            <person name="Osterman A.L."/>
            <person name="Gordon J.I."/>
        </authorList>
    </citation>
    <scope>NUCLEOTIDE SEQUENCE [LARGE SCALE GENOMIC DNA]</scope>
    <source>
        <strain evidence="1 3">WH2</strain>
    </source>
</reference>
<proteinExistence type="predicted"/>
<gene>
    <name evidence="1" type="ORF">BcellWH2_04034</name>
    <name evidence="2" type="ORF">DWX97_02345</name>
</gene>
<evidence type="ECO:0000313" key="3">
    <source>
        <dbReference type="Proteomes" id="UP000061809"/>
    </source>
</evidence>
<dbReference type="InterPro" id="IPR045724">
    <property type="entry name" value="DUF6078"/>
</dbReference>
<dbReference type="PATRIC" id="fig|246787.4.peg.4174"/>
<evidence type="ECO:0000313" key="1">
    <source>
        <dbReference type="EMBL" id="ALJ61254.1"/>
    </source>
</evidence>
<accession>A0A0P0GG49</accession>
<dbReference type="Proteomes" id="UP000061809">
    <property type="component" value="Chromosome"/>
</dbReference>
<dbReference type="Proteomes" id="UP000283341">
    <property type="component" value="Unassembled WGS sequence"/>
</dbReference>
<evidence type="ECO:0000313" key="2">
    <source>
        <dbReference type="EMBL" id="RGS40130.1"/>
    </source>
</evidence>
<name>A0A0P0GG49_9BACE</name>
<evidence type="ECO:0000313" key="4">
    <source>
        <dbReference type="Proteomes" id="UP000283341"/>
    </source>
</evidence>
<protein>
    <submittedName>
        <fullName evidence="1">Uncharacterized protein</fullName>
    </submittedName>
</protein>
<reference evidence="2 4" key="2">
    <citation type="submission" date="2018-08" db="EMBL/GenBank/DDBJ databases">
        <title>A genome reference for cultivated species of the human gut microbiota.</title>
        <authorList>
            <person name="Zou Y."/>
            <person name="Xue W."/>
            <person name="Luo G."/>
        </authorList>
    </citation>
    <scope>NUCLEOTIDE SEQUENCE [LARGE SCALE GENOMIC DNA]</scope>
    <source>
        <strain evidence="2 4">AF22-3AC</strain>
    </source>
</reference>
<organism evidence="1 3">
    <name type="scientific">Bacteroides cellulosilyticus</name>
    <dbReference type="NCBI Taxonomy" id="246787"/>
    <lineage>
        <taxon>Bacteria</taxon>
        <taxon>Pseudomonadati</taxon>
        <taxon>Bacteroidota</taxon>
        <taxon>Bacteroidia</taxon>
        <taxon>Bacteroidales</taxon>
        <taxon>Bacteroidaceae</taxon>
        <taxon>Bacteroides</taxon>
    </lineage>
</organism>
<dbReference type="AlphaFoldDB" id="A0A0P0GG49"/>
<dbReference type="Pfam" id="PF19555">
    <property type="entry name" value="DUF6078"/>
    <property type="match status" value="1"/>
</dbReference>
<dbReference type="RefSeq" id="WP_029427177.1">
    <property type="nucleotide sequence ID" value="NZ_CP012801.1"/>
</dbReference>
<sequence>MEDCFNYDSVPLNYLHCLNPDCARSESCLRHLVTLHVPQSVKSIVTVNPANYPMDAGQCPYFRSTVKLRYAWGISTLFDNIPYKKALLLKGMIRTLFPKPTYYRILHKERGLSPAEQAEIAGLFAQACITETPAFDSYTEEYAWDGYHVPKAINSL</sequence>
<dbReference type="EMBL" id="QRVJ01000001">
    <property type="protein sequence ID" value="RGS40130.1"/>
    <property type="molecule type" value="Genomic_DNA"/>
</dbReference>
<dbReference type="KEGG" id="bcel:BcellWH2_04034"/>